<name>A0ABQ9F432_TEGGR</name>
<dbReference type="PANTHER" id="PTHR24006">
    <property type="entry name" value="UBIQUITIN CARBOXYL-TERMINAL HYDROLASE"/>
    <property type="match status" value="1"/>
</dbReference>
<dbReference type="Pfam" id="PF00443">
    <property type="entry name" value="UCH"/>
    <property type="match status" value="1"/>
</dbReference>
<evidence type="ECO:0000256" key="4">
    <source>
        <dbReference type="ARBA" id="ARBA00022670"/>
    </source>
</evidence>
<proteinExistence type="inferred from homology"/>
<keyword evidence="5" id="KW-0833">Ubl conjugation pathway</keyword>
<evidence type="ECO:0000256" key="3">
    <source>
        <dbReference type="ARBA" id="ARBA00012759"/>
    </source>
</evidence>
<dbReference type="InterPro" id="IPR038765">
    <property type="entry name" value="Papain-like_cys_pep_sf"/>
</dbReference>
<keyword evidence="11" id="KW-1185">Reference proteome</keyword>
<organism evidence="10 11">
    <name type="scientific">Tegillarca granosa</name>
    <name type="common">Malaysian cockle</name>
    <name type="synonym">Anadara granosa</name>
    <dbReference type="NCBI Taxonomy" id="220873"/>
    <lineage>
        <taxon>Eukaryota</taxon>
        <taxon>Metazoa</taxon>
        <taxon>Spiralia</taxon>
        <taxon>Lophotrochozoa</taxon>
        <taxon>Mollusca</taxon>
        <taxon>Bivalvia</taxon>
        <taxon>Autobranchia</taxon>
        <taxon>Pteriomorphia</taxon>
        <taxon>Arcoida</taxon>
        <taxon>Arcoidea</taxon>
        <taxon>Arcidae</taxon>
        <taxon>Tegillarca</taxon>
    </lineage>
</organism>
<keyword evidence="8" id="KW-1133">Transmembrane helix</keyword>
<keyword evidence="8" id="KW-0472">Membrane</keyword>
<feature type="transmembrane region" description="Helical" evidence="8">
    <location>
        <begin position="6"/>
        <end position="24"/>
    </location>
</feature>
<reference evidence="10 11" key="1">
    <citation type="submission" date="2022-12" db="EMBL/GenBank/DDBJ databases">
        <title>Chromosome-level genome of Tegillarca granosa.</title>
        <authorList>
            <person name="Kim J."/>
        </authorList>
    </citation>
    <scope>NUCLEOTIDE SEQUENCE [LARGE SCALE GENOMIC DNA]</scope>
    <source>
        <strain evidence="10">Teg-2019</strain>
        <tissue evidence="10">Adductor muscle</tissue>
    </source>
</reference>
<dbReference type="CDD" id="cd02662">
    <property type="entry name" value="Peptidase_C19F"/>
    <property type="match status" value="1"/>
</dbReference>
<evidence type="ECO:0000259" key="9">
    <source>
        <dbReference type="PROSITE" id="PS50235"/>
    </source>
</evidence>
<dbReference type="Gene3D" id="3.90.70.10">
    <property type="entry name" value="Cysteine proteinases"/>
    <property type="match status" value="1"/>
</dbReference>
<sequence>MFSRNIAWIGGVSAVVATGIYILFGPSERKRSKKKDICPGLDNLGNTCFLNAVLQAWSSCPSVIDWLSKFLSSREDSGCKEYLAYPIVNSLKVLNNDGDVDEDIHSPVELIKELRARRWVISADEQDAHEFFHVLTETLDEETSRYRGLVSLFDVESIQSKQLQYQTEKHAITRSRGLLPVLPHNVVDHPFRGLLASQLECIECGHRNPVKYDVFDSLSLSIPDSFWVSKNLESLLQHYISAETVQNVECLGCSKVSQSSKKRPLPRRTFKKKLTIGKLPHCLCIHIQRKQWMPDGMPIKRHEHIKFPEILNLDNYVYNKVGHDHRKKGNLTGGRENITFRNPSSSGSVNSMSSAPVNLLRALNYDFKITQNGLGLQPQNSLLVPNMYSDINHNSPSDVKVSKPEFMYKLSAAIVHLGDALSGHFVTYRRSPMSVKGELQQDRWLYCSDTTISKVTLEDVLSTDAYMLFYERI</sequence>
<dbReference type="PANTHER" id="PTHR24006:SF888">
    <property type="entry name" value="UBIQUITIN CARBOXYL-TERMINAL HYDROLASE 30"/>
    <property type="match status" value="1"/>
</dbReference>
<dbReference type="InterPro" id="IPR050164">
    <property type="entry name" value="Peptidase_C19"/>
</dbReference>
<dbReference type="SUPFAM" id="SSF54001">
    <property type="entry name" value="Cysteine proteinases"/>
    <property type="match status" value="1"/>
</dbReference>
<dbReference type="InterPro" id="IPR001394">
    <property type="entry name" value="Peptidase_C19_UCH"/>
</dbReference>
<dbReference type="PROSITE" id="PS50235">
    <property type="entry name" value="USP_3"/>
    <property type="match status" value="1"/>
</dbReference>
<evidence type="ECO:0000256" key="6">
    <source>
        <dbReference type="ARBA" id="ARBA00022801"/>
    </source>
</evidence>
<evidence type="ECO:0000313" key="11">
    <source>
        <dbReference type="Proteomes" id="UP001217089"/>
    </source>
</evidence>
<gene>
    <name evidence="10" type="ORF">KUTeg_009477</name>
</gene>
<keyword evidence="6" id="KW-0378">Hydrolase</keyword>
<dbReference type="InterPro" id="IPR018200">
    <property type="entry name" value="USP_CS"/>
</dbReference>
<evidence type="ECO:0000256" key="2">
    <source>
        <dbReference type="ARBA" id="ARBA00009085"/>
    </source>
</evidence>
<protein>
    <recommendedName>
        <fullName evidence="3">ubiquitinyl hydrolase 1</fullName>
        <ecNumber evidence="3">3.4.19.12</ecNumber>
    </recommendedName>
</protein>
<keyword evidence="4" id="KW-0645">Protease</keyword>
<feature type="domain" description="USP" evidence="9">
    <location>
        <begin position="39"/>
        <end position="473"/>
    </location>
</feature>
<keyword evidence="8" id="KW-0812">Transmembrane</keyword>
<evidence type="ECO:0000256" key="5">
    <source>
        <dbReference type="ARBA" id="ARBA00022786"/>
    </source>
</evidence>
<dbReference type="EC" id="3.4.19.12" evidence="3"/>
<evidence type="ECO:0000256" key="8">
    <source>
        <dbReference type="SAM" id="Phobius"/>
    </source>
</evidence>
<dbReference type="EMBL" id="JARBDR010000440">
    <property type="protein sequence ID" value="KAJ8312104.1"/>
    <property type="molecule type" value="Genomic_DNA"/>
</dbReference>
<evidence type="ECO:0000313" key="10">
    <source>
        <dbReference type="EMBL" id="KAJ8312104.1"/>
    </source>
</evidence>
<comment type="caution">
    <text evidence="10">The sequence shown here is derived from an EMBL/GenBank/DDBJ whole genome shotgun (WGS) entry which is preliminary data.</text>
</comment>
<dbReference type="Proteomes" id="UP001217089">
    <property type="component" value="Unassembled WGS sequence"/>
</dbReference>
<dbReference type="InterPro" id="IPR028889">
    <property type="entry name" value="USP"/>
</dbReference>
<keyword evidence="7" id="KW-0788">Thiol protease</keyword>
<dbReference type="PROSITE" id="PS00972">
    <property type="entry name" value="USP_1"/>
    <property type="match status" value="1"/>
</dbReference>
<comment type="similarity">
    <text evidence="2">Belongs to the peptidase C19 family.</text>
</comment>
<comment type="catalytic activity">
    <reaction evidence="1">
        <text>Thiol-dependent hydrolysis of ester, thioester, amide, peptide and isopeptide bonds formed by the C-terminal Gly of ubiquitin (a 76-residue protein attached to proteins as an intracellular targeting signal).</text>
        <dbReference type="EC" id="3.4.19.12"/>
    </reaction>
</comment>
<evidence type="ECO:0000256" key="1">
    <source>
        <dbReference type="ARBA" id="ARBA00000707"/>
    </source>
</evidence>
<evidence type="ECO:0000256" key="7">
    <source>
        <dbReference type="ARBA" id="ARBA00022807"/>
    </source>
</evidence>
<accession>A0ABQ9F432</accession>